<reference evidence="2" key="1">
    <citation type="submission" date="2020-08" db="EMBL/GenBank/DDBJ databases">
        <title>Lewinella bacteria from marine environments.</title>
        <authorList>
            <person name="Zhong Y."/>
        </authorList>
    </citation>
    <scope>NUCLEOTIDE SEQUENCE</scope>
    <source>
        <strain evidence="2">KCTC 42187</strain>
    </source>
</reference>
<dbReference type="Pfam" id="PF01261">
    <property type="entry name" value="AP_endonuc_2"/>
    <property type="match status" value="1"/>
</dbReference>
<protein>
    <submittedName>
        <fullName evidence="2">TIM barrel protein</fullName>
    </submittedName>
</protein>
<comment type="caution">
    <text evidence="2">The sequence shown here is derived from an EMBL/GenBank/DDBJ whole genome shotgun (WGS) entry which is preliminary data.</text>
</comment>
<keyword evidence="3" id="KW-1185">Reference proteome</keyword>
<dbReference type="PANTHER" id="PTHR12110:SF53">
    <property type="entry name" value="BLR5974 PROTEIN"/>
    <property type="match status" value="1"/>
</dbReference>
<evidence type="ECO:0000259" key="1">
    <source>
        <dbReference type="Pfam" id="PF01261"/>
    </source>
</evidence>
<dbReference type="PANTHER" id="PTHR12110">
    <property type="entry name" value="HYDROXYPYRUVATE ISOMERASE"/>
    <property type="match status" value="1"/>
</dbReference>
<dbReference type="AlphaFoldDB" id="A0A923PJA4"/>
<accession>A0A923PJA4</accession>
<feature type="domain" description="Xylose isomerase-like TIM barrel" evidence="1">
    <location>
        <begin position="86"/>
        <end position="321"/>
    </location>
</feature>
<proteinExistence type="predicted"/>
<sequence length="326" mass="35244">MQRRTFLTKTTQAGLGLGLLGSVAYLGCGTSATQEMDGTTASSAVPPAAESPLWFDISLAQWSLHKTLFAGKMDNLDFAATARNTFGLGGIEYVNQFFKDKAKNQDYLKQMEQRANDHGVKSLIIMVDGEGNLGDSDAKARTLAVENHYQWVDAAKFLGCHSIRVNAAGKGSREEVAKNATDGLARLSEYAGKAGLNVIVENHGGFSSDGKWLADVIAATGMSNCGTLPDFGNFCMERGLTGCKEEYDRYQGVAELMPYAKAVSAKTHDFAADGTETHTDYQRMLKIVKDAGYQSWIGVEYEGSELSEEEGIRKSIALLQSAGRMV</sequence>
<dbReference type="EMBL" id="JACSIT010000037">
    <property type="protein sequence ID" value="MBC6992761.1"/>
    <property type="molecule type" value="Genomic_DNA"/>
</dbReference>
<dbReference type="InterPro" id="IPR036237">
    <property type="entry name" value="Xyl_isomerase-like_sf"/>
</dbReference>
<dbReference type="SUPFAM" id="SSF51658">
    <property type="entry name" value="Xylose isomerase-like"/>
    <property type="match status" value="1"/>
</dbReference>
<dbReference type="RefSeq" id="WP_187464897.1">
    <property type="nucleotide sequence ID" value="NZ_JACSIT010000037.1"/>
</dbReference>
<evidence type="ECO:0000313" key="2">
    <source>
        <dbReference type="EMBL" id="MBC6992761.1"/>
    </source>
</evidence>
<dbReference type="Proteomes" id="UP000650081">
    <property type="component" value="Unassembled WGS sequence"/>
</dbReference>
<name>A0A923PJA4_9BACT</name>
<organism evidence="2 3">
    <name type="scientific">Neolewinella lacunae</name>
    <dbReference type="NCBI Taxonomy" id="1517758"/>
    <lineage>
        <taxon>Bacteria</taxon>
        <taxon>Pseudomonadati</taxon>
        <taxon>Bacteroidota</taxon>
        <taxon>Saprospiria</taxon>
        <taxon>Saprospirales</taxon>
        <taxon>Lewinellaceae</taxon>
        <taxon>Neolewinella</taxon>
    </lineage>
</organism>
<gene>
    <name evidence="2" type="ORF">H9S92_01180</name>
</gene>
<evidence type="ECO:0000313" key="3">
    <source>
        <dbReference type="Proteomes" id="UP000650081"/>
    </source>
</evidence>
<dbReference type="Gene3D" id="3.20.20.150">
    <property type="entry name" value="Divalent-metal-dependent TIM barrel enzymes"/>
    <property type="match status" value="1"/>
</dbReference>
<dbReference type="InterPro" id="IPR013022">
    <property type="entry name" value="Xyl_isomerase-like_TIM-brl"/>
</dbReference>
<dbReference type="InterPro" id="IPR050312">
    <property type="entry name" value="IolE/XylAMocC-like"/>
</dbReference>